<dbReference type="PANTHER" id="PTHR30518:SF2">
    <property type="entry name" value="ENDOLYTIC MUREIN TRANSGLYCOSYLASE"/>
    <property type="match status" value="1"/>
</dbReference>
<dbReference type="InterPro" id="IPR003770">
    <property type="entry name" value="MLTG-like"/>
</dbReference>
<keyword evidence="5 7" id="KW-0456">Lyase</keyword>
<keyword evidence="4 7" id="KW-0472">Membrane</keyword>
<dbReference type="FunFam" id="3.30.160.60:FF:000242">
    <property type="entry name" value="Endolytic murein transglycosylase"/>
    <property type="match status" value="1"/>
</dbReference>
<organism evidence="8 9">
    <name type="scientific">Haemophilus ducreyi</name>
    <dbReference type="NCBI Taxonomy" id="730"/>
    <lineage>
        <taxon>Bacteria</taxon>
        <taxon>Pseudomonadati</taxon>
        <taxon>Pseudomonadota</taxon>
        <taxon>Gammaproteobacteria</taxon>
        <taxon>Pasteurellales</taxon>
        <taxon>Pasteurellaceae</taxon>
        <taxon>Haemophilus</taxon>
    </lineage>
</organism>
<dbReference type="GO" id="GO:0008932">
    <property type="term" value="F:lytic endotransglycosylase activity"/>
    <property type="evidence" value="ECO:0007669"/>
    <property type="project" value="UniProtKB-UniRule"/>
</dbReference>
<dbReference type="CDD" id="cd08010">
    <property type="entry name" value="MltG_like"/>
    <property type="match status" value="1"/>
</dbReference>
<keyword evidence="7" id="KW-0997">Cell inner membrane</keyword>
<dbReference type="OMA" id="MFIPNTY"/>
<comment type="similarity">
    <text evidence="7">Belongs to the transglycosylase MltG family.</text>
</comment>
<gene>
    <name evidence="7" type="primary">mltG</name>
    <name evidence="8" type="ORF">RZ57_07545</name>
</gene>
<dbReference type="EC" id="4.2.2.29" evidence="7"/>
<reference evidence="8 9" key="1">
    <citation type="journal article" date="2015" name="PLoS Negl. Trop. Dis.">
        <title>Haemophilus ducreyi Cutaneous Ulcer Strains Are Nearly Identical to Class I Genital Ulcer Strains.</title>
        <authorList>
            <person name="Gangaiah D."/>
            <person name="Webb K.M."/>
            <person name="Humphreys T.L."/>
            <person name="Fortney K.R."/>
            <person name="Toh E."/>
            <person name="Tai A."/>
            <person name="Katz S.S."/>
            <person name="Pillay A."/>
            <person name="Chen C.Y."/>
            <person name="Roberts S.A."/>
            <person name="Munson R.S.Jr."/>
            <person name="Spinola S.M."/>
        </authorList>
    </citation>
    <scope>NUCLEOTIDE SEQUENCE [LARGE SCALE GENOMIC DNA]</scope>
    <source>
        <strain evidence="9">CLU2</strain>
    </source>
</reference>
<sequence length="344" mass="39251">MIKKIFFAFILLIFITAGVIYYGYQKISHLAQQPLTHQANQLFTLEKGTSSQQLATQLSKQGIIQHNDLDLLPYLLKLTPELAEFKAGTYSLKGLTTLEELLKHLCIGKEVQLTVKLIEGQTFKQWREQLKQADYLQQTLQHHSEAEIAKLLNIPHAKLEGWIAPNTYHYVPYSTDIDLLKRAYQQQQKALEYAWQTRTQDLPLATPYEMLILASIVEKETAIASERPQIASVFINRLKLKMKLQTDPTVIYGMGDTYDGNIRRKDLTTLTPYNTYMIEGLPPTPIAMPSAASLKAVAQPENTVYLYFVADGSGGHKFSKSLNEHNKAVQQWIKIERNKKNENK</sequence>
<dbReference type="Proteomes" id="UP000060132">
    <property type="component" value="Chromosome"/>
</dbReference>
<comment type="function">
    <text evidence="7">Functions as a peptidoglycan terminase that cleaves nascent peptidoglycan strands endolytically to terminate their elongation.</text>
</comment>
<comment type="catalytic activity">
    <reaction evidence="7">
        <text>a peptidoglycan chain = a peptidoglycan chain with N-acetyl-1,6-anhydromuramyl-[peptide] at the reducing end + a peptidoglycan chain with N-acetylglucosamine at the non-reducing end.</text>
        <dbReference type="EC" id="4.2.2.29"/>
    </reaction>
</comment>
<comment type="subcellular location">
    <subcellularLocation>
        <location evidence="7">Cell inner membrane</location>
        <topology evidence="7">Single-pass membrane protein</topology>
    </subcellularLocation>
</comment>
<dbReference type="EMBL" id="CP011219">
    <property type="protein sequence ID" value="AKO32942.1"/>
    <property type="molecule type" value="Genomic_DNA"/>
</dbReference>
<accession>A0AAC8UDS0</accession>
<evidence type="ECO:0000256" key="4">
    <source>
        <dbReference type="ARBA" id="ARBA00023136"/>
    </source>
</evidence>
<dbReference type="Gene3D" id="3.30.160.60">
    <property type="entry name" value="Classic Zinc Finger"/>
    <property type="match status" value="2"/>
</dbReference>
<feature type="transmembrane region" description="Helical" evidence="7">
    <location>
        <begin position="5"/>
        <end position="24"/>
    </location>
</feature>
<dbReference type="Pfam" id="PF02618">
    <property type="entry name" value="YceG"/>
    <property type="match status" value="1"/>
</dbReference>
<evidence type="ECO:0000256" key="6">
    <source>
        <dbReference type="ARBA" id="ARBA00023316"/>
    </source>
</evidence>
<dbReference type="GO" id="GO:0071555">
    <property type="term" value="P:cell wall organization"/>
    <property type="evidence" value="ECO:0007669"/>
    <property type="project" value="UniProtKB-KW"/>
</dbReference>
<evidence type="ECO:0000256" key="5">
    <source>
        <dbReference type="ARBA" id="ARBA00023239"/>
    </source>
</evidence>
<name>A0AAC8UDS0_HAEDC</name>
<keyword evidence="1 7" id="KW-1003">Cell membrane</keyword>
<dbReference type="AlphaFoldDB" id="A0AAC8UDS0"/>
<dbReference type="HAMAP" id="MF_02065">
    <property type="entry name" value="MltG"/>
    <property type="match status" value="1"/>
</dbReference>
<dbReference type="NCBIfam" id="TIGR00247">
    <property type="entry name" value="endolytic transglycosylase MltG"/>
    <property type="match status" value="1"/>
</dbReference>
<dbReference type="PANTHER" id="PTHR30518">
    <property type="entry name" value="ENDOLYTIC MUREIN TRANSGLYCOSYLASE"/>
    <property type="match status" value="1"/>
</dbReference>
<evidence type="ECO:0000313" key="9">
    <source>
        <dbReference type="Proteomes" id="UP000060132"/>
    </source>
</evidence>
<protein>
    <recommendedName>
        <fullName evidence="7">Endolytic murein transglycosylase</fullName>
        <ecNumber evidence="7">4.2.2.29</ecNumber>
    </recommendedName>
    <alternativeName>
        <fullName evidence="7">Peptidoglycan lytic transglycosylase</fullName>
    </alternativeName>
    <alternativeName>
        <fullName evidence="7">Peptidoglycan polymerization terminase</fullName>
    </alternativeName>
</protein>
<proteinExistence type="inferred from homology"/>
<dbReference type="RefSeq" id="WP_010945680.1">
    <property type="nucleotide sequence ID" value="NZ_CP011218.1"/>
</dbReference>
<evidence type="ECO:0000313" key="8">
    <source>
        <dbReference type="EMBL" id="AKO32942.1"/>
    </source>
</evidence>
<dbReference type="GO" id="GO:0005886">
    <property type="term" value="C:plasma membrane"/>
    <property type="evidence" value="ECO:0007669"/>
    <property type="project" value="UniProtKB-SubCell"/>
</dbReference>
<evidence type="ECO:0000256" key="7">
    <source>
        <dbReference type="HAMAP-Rule" id="MF_02065"/>
    </source>
</evidence>
<evidence type="ECO:0000256" key="2">
    <source>
        <dbReference type="ARBA" id="ARBA00022692"/>
    </source>
</evidence>
<feature type="site" description="Important for catalytic activity" evidence="7">
    <location>
        <position position="220"/>
    </location>
</feature>
<evidence type="ECO:0000256" key="3">
    <source>
        <dbReference type="ARBA" id="ARBA00022989"/>
    </source>
</evidence>
<dbReference type="GO" id="GO:0009252">
    <property type="term" value="P:peptidoglycan biosynthetic process"/>
    <property type="evidence" value="ECO:0007669"/>
    <property type="project" value="UniProtKB-UniRule"/>
</dbReference>
<keyword evidence="6 7" id="KW-0961">Cell wall biogenesis/degradation</keyword>
<evidence type="ECO:0000256" key="1">
    <source>
        <dbReference type="ARBA" id="ARBA00022475"/>
    </source>
</evidence>
<keyword evidence="2 7" id="KW-0812">Transmembrane</keyword>
<keyword evidence="3 7" id="KW-1133">Transmembrane helix</keyword>